<dbReference type="InterPro" id="IPR018490">
    <property type="entry name" value="cNMP-bd_dom_sf"/>
</dbReference>
<keyword evidence="1" id="KW-0805">Transcription regulation</keyword>
<dbReference type="Gene3D" id="2.60.120.10">
    <property type="entry name" value="Jelly Rolls"/>
    <property type="match status" value="1"/>
</dbReference>
<dbReference type="CDD" id="cd00038">
    <property type="entry name" value="CAP_ED"/>
    <property type="match status" value="1"/>
</dbReference>
<dbReference type="GO" id="GO:0006355">
    <property type="term" value="P:regulation of DNA-templated transcription"/>
    <property type="evidence" value="ECO:0007669"/>
    <property type="project" value="InterPro"/>
</dbReference>
<gene>
    <name evidence="6" type="ORF">RV04_GL000982</name>
</gene>
<evidence type="ECO:0000313" key="6">
    <source>
        <dbReference type="EMBL" id="OJG46554.1"/>
    </source>
</evidence>
<dbReference type="Pfam" id="PF13545">
    <property type="entry name" value="HTH_Crp_2"/>
    <property type="match status" value="1"/>
</dbReference>
<dbReference type="STRING" id="249189.RV04_GL000982"/>
<evidence type="ECO:0000256" key="2">
    <source>
        <dbReference type="ARBA" id="ARBA00023125"/>
    </source>
</evidence>
<dbReference type="InterPro" id="IPR036390">
    <property type="entry name" value="WH_DNA-bd_sf"/>
</dbReference>
<dbReference type="GO" id="GO:0003677">
    <property type="term" value="F:DNA binding"/>
    <property type="evidence" value="ECO:0007669"/>
    <property type="project" value="UniProtKB-KW"/>
</dbReference>
<accession>A0A1L8TR71</accession>
<dbReference type="InterPro" id="IPR000595">
    <property type="entry name" value="cNMP-bd_dom"/>
</dbReference>
<dbReference type="SUPFAM" id="SSF51206">
    <property type="entry name" value="cAMP-binding domain-like"/>
    <property type="match status" value="1"/>
</dbReference>
<keyword evidence="2" id="KW-0238">DNA-binding</keyword>
<dbReference type="AlphaFoldDB" id="A0A1L8TR71"/>
<dbReference type="OrthoDB" id="581021at2"/>
<evidence type="ECO:0008006" key="8">
    <source>
        <dbReference type="Google" id="ProtNLM"/>
    </source>
</evidence>
<evidence type="ECO:0000259" key="4">
    <source>
        <dbReference type="PROSITE" id="PS50042"/>
    </source>
</evidence>
<dbReference type="SMART" id="SM00100">
    <property type="entry name" value="cNMP"/>
    <property type="match status" value="1"/>
</dbReference>
<proteinExistence type="predicted"/>
<dbReference type="SUPFAM" id="SSF46785">
    <property type="entry name" value="Winged helix' DNA-binding domain"/>
    <property type="match status" value="1"/>
</dbReference>
<evidence type="ECO:0000256" key="1">
    <source>
        <dbReference type="ARBA" id="ARBA00023015"/>
    </source>
</evidence>
<dbReference type="InterPro" id="IPR014710">
    <property type="entry name" value="RmlC-like_jellyroll"/>
</dbReference>
<dbReference type="InterPro" id="IPR012318">
    <property type="entry name" value="HTH_CRP"/>
</dbReference>
<dbReference type="RefSeq" id="WP_071857014.1">
    <property type="nucleotide sequence ID" value="NZ_JBHSHK010000005.1"/>
</dbReference>
<comment type="caution">
    <text evidence="6">The sequence shown here is derived from an EMBL/GenBank/DDBJ whole genome shotgun (WGS) entry which is preliminary data.</text>
</comment>
<protein>
    <recommendedName>
        <fullName evidence="8">Cyclic nucleotide-binding domain-containing protein</fullName>
    </recommendedName>
</protein>
<dbReference type="EMBL" id="JXKQ01000002">
    <property type="protein sequence ID" value="OJG46554.1"/>
    <property type="molecule type" value="Genomic_DNA"/>
</dbReference>
<keyword evidence="7" id="KW-1185">Reference proteome</keyword>
<dbReference type="PROSITE" id="PS51063">
    <property type="entry name" value="HTH_CRP_2"/>
    <property type="match status" value="1"/>
</dbReference>
<name>A0A1L8TR71_9ENTE</name>
<organism evidence="6 7">
    <name type="scientific">Enterococcus hermanniensis</name>
    <dbReference type="NCBI Taxonomy" id="249189"/>
    <lineage>
        <taxon>Bacteria</taxon>
        <taxon>Bacillati</taxon>
        <taxon>Bacillota</taxon>
        <taxon>Bacilli</taxon>
        <taxon>Lactobacillales</taxon>
        <taxon>Enterococcaceae</taxon>
        <taxon>Enterococcus</taxon>
    </lineage>
</organism>
<evidence type="ECO:0000313" key="7">
    <source>
        <dbReference type="Proteomes" id="UP000182077"/>
    </source>
</evidence>
<reference evidence="6 7" key="1">
    <citation type="submission" date="2014-12" db="EMBL/GenBank/DDBJ databases">
        <title>Draft genome sequences of 29 type strains of Enterococci.</title>
        <authorList>
            <person name="Zhong Z."/>
            <person name="Sun Z."/>
            <person name="Liu W."/>
            <person name="Zhang W."/>
            <person name="Zhang H."/>
        </authorList>
    </citation>
    <scope>NUCLEOTIDE SEQUENCE [LARGE SCALE GENOMIC DNA]</scope>
    <source>
        <strain evidence="6 7">DSM 17122</strain>
    </source>
</reference>
<keyword evidence="3" id="KW-0804">Transcription</keyword>
<feature type="domain" description="HTH crp-type" evidence="5">
    <location>
        <begin position="144"/>
        <end position="207"/>
    </location>
</feature>
<evidence type="ECO:0000256" key="3">
    <source>
        <dbReference type="ARBA" id="ARBA00023163"/>
    </source>
</evidence>
<sequence length="218" mass="24666">MFEKLEPHHLELLDHYGLLDHQTNCRICFFNSGDTVFAQGTIYKYIMIVVSGKAKVCTQAPNGKDLVLTYYLSNGLIGNVELMSNTNHAIASVIALSSFECIMVPFENNQDSMFSNLTFITQLAKDLSENLISSAHSYSSNALYSGEERLCSYIIHGAYKNYFFDNLTDVAATIGVSYRHLFRLLNRLCDEGILARDHKGFKIIDRKQLMRHSSEAEK</sequence>
<dbReference type="Pfam" id="PF00027">
    <property type="entry name" value="cNMP_binding"/>
    <property type="match status" value="1"/>
</dbReference>
<dbReference type="Proteomes" id="UP000182077">
    <property type="component" value="Unassembled WGS sequence"/>
</dbReference>
<feature type="domain" description="Cyclic nucleotide-binding" evidence="4">
    <location>
        <begin position="30"/>
        <end position="104"/>
    </location>
</feature>
<evidence type="ECO:0000259" key="5">
    <source>
        <dbReference type="PROSITE" id="PS51063"/>
    </source>
</evidence>
<dbReference type="PROSITE" id="PS50042">
    <property type="entry name" value="CNMP_BINDING_3"/>
    <property type="match status" value="1"/>
</dbReference>